<dbReference type="Pfam" id="PF00439">
    <property type="entry name" value="Bromodomain"/>
    <property type="match status" value="1"/>
</dbReference>
<dbReference type="SUPFAM" id="SSF47370">
    <property type="entry name" value="Bromodomain"/>
    <property type="match status" value="1"/>
</dbReference>
<feature type="domain" description="Bromo" evidence="4">
    <location>
        <begin position="425"/>
        <end position="497"/>
    </location>
</feature>
<dbReference type="GO" id="GO:0016301">
    <property type="term" value="F:kinase activity"/>
    <property type="evidence" value="ECO:0007669"/>
    <property type="project" value="UniProtKB-KW"/>
</dbReference>
<dbReference type="PROSITE" id="PS50014">
    <property type="entry name" value="BROMODOMAIN_2"/>
    <property type="match status" value="1"/>
</dbReference>
<evidence type="ECO:0000256" key="3">
    <source>
        <dbReference type="SAM" id="MobiDB-lite"/>
    </source>
</evidence>
<dbReference type="PRINTS" id="PR00503">
    <property type="entry name" value="BROMODOMAIN"/>
</dbReference>
<feature type="compositionally biased region" description="Polar residues" evidence="3">
    <location>
        <begin position="338"/>
        <end position="350"/>
    </location>
</feature>
<feature type="region of interest" description="Disordered" evidence="3">
    <location>
        <begin position="52"/>
        <end position="91"/>
    </location>
</feature>
<reference evidence="7" key="1">
    <citation type="submission" date="2016-03" db="EMBL/GenBank/DDBJ databases">
        <authorList>
            <person name="Ploux O."/>
        </authorList>
    </citation>
    <scope>NUCLEOTIDE SEQUENCE [LARGE SCALE GENOMIC DNA]</scope>
    <source>
        <strain evidence="7">UK7</strain>
    </source>
</reference>
<organism evidence="6 7">
    <name type="scientific">Rhynchosporium graminicola</name>
    <dbReference type="NCBI Taxonomy" id="2792576"/>
    <lineage>
        <taxon>Eukaryota</taxon>
        <taxon>Fungi</taxon>
        <taxon>Dikarya</taxon>
        <taxon>Ascomycota</taxon>
        <taxon>Pezizomycotina</taxon>
        <taxon>Leotiomycetes</taxon>
        <taxon>Helotiales</taxon>
        <taxon>Ploettnerulaceae</taxon>
        <taxon>Rhynchosporium</taxon>
    </lineage>
</organism>
<evidence type="ECO:0000313" key="7">
    <source>
        <dbReference type="Proteomes" id="UP000178129"/>
    </source>
</evidence>
<dbReference type="GO" id="GO:0006338">
    <property type="term" value="P:chromatin remodeling"/>
    <property type="evidence" value="ECO:0007669"/>
    <property type="project" value="TreeGrafter"/>
</dbReference>
<name>A0A1E1KZQ4_9HELO</name>
<dbReference type="InterPro" id="IPR001487">
    <property type="entry name" value="Bromodomain"/>
</dbReference>
<keyword evidence="1 2" id="KW-0103">Bromodomain</keyword>
<dbReference type="InterPro" id="IPR036427">
    <property type="entry name" value="Bromodomain-like_sf"/>
</dbReference>
<dbReference type="Proteomes" id="UP000178129">
    <property type="component" value="Unassembled WGS sequence"/>
</dbReference>
<dbReference type="Gene3D" id="1.20.920.10">
    <property type="entry name" value="Bromodomain-like"/>
    <property type="match status" value="1"/>
</dbReference>
<feature type="compositionally biased region" description="Pro residues" evidence="3">
    <location>
        <begin position="321"/>
        <end position="332"/>
    </location>
</feature>
<keyword evidence="6" id="KW-0808">Transferase</keyword>
<dbReference type="Gene3D" id="3.30.710.10">
    <property type="entry name" value="Potassium Channel Kv1.1, Chain A"/>
    <property type="match status" value="1"/>
</dbReference>
<dbReference type="PANTHER" id="PTHR22880:SF225">
    <property type="entry name" value="BROMODOMAIN-CONTAINING PROTEIN BET-1-RELATED"/>
    <property type="match status" value="1"/>
</dbReference>
<feature type="region of interest" description="Disordered" evidence="3">
    <location>
        <begin position="314"/>
        <end position="392"/>
    </location>
</feature>
<evidence type="ECO:0000256" key="2">
    <source>
        <dbReference type="PROSITE-ProRule" id="PRU00035"/>
    </source>
</evidence>
<dbReference type="SMART" id="SM00297">
    <property type="entry name" value="BROMO"/>
    <property type="match status" value="1"/>
</dbReference>
<sequence>MDVTDNTIAHEQQNNAMKSPSENLAEAESNTSFTPEEIAYYGSSTIAYKNSTPAQLPQASSSSSKETHPRALQQARQAAPRPSTPRHQPKSYRGVDLAAEAGEASNTVSWHEAHPLFVIILVGADEIPFGIQKALLCAQSPYYREYFIQNGGDNQVEFIVKLPDTTVDIFGCFQNFIYTGKVYDKAQGRPIPEYPLLMGVWKLATKLRMAPLRVAVLDTMSERRLETSRIPGTPLLIQAWKETDEGSGLRLMLIGWAAEHMRTSPEARNAFAKSLPQEILSELVIVMSELPATPAFTPIAHRNQNQTLTHPKSAALESTPAPGPSAPHPPAQHPSTSRPTHTNATTNSNNKRARKSEIGHLSTAGADDAYEVKPATKKQARRSEPLIRRKSKTATFSSANAVLTPEEDLEFCRGMISRMVLGPGYWTRLVKAFKHPVDPVIENVPNYFEVIKKPMDLTTIKGKMERDEYSSAQEFESDVRLIFQNAKSFWKEGDPIWEQCGKLEAYFDQQWAGRARYTPNIKNEVVD</sequence>
<comment type="caution">
    <text evidence="6">The sequence shown here is derived from an EMBL/GenBank/DDBJ whole genome shotgun (WGS) entry which is preliminary data.</text>
</comment>
<dbReference type="InParanoid" id="A0A1E1KZQ4"/>
<dbReference type="EMBL" id="FJUW01000029">
    <property type="protein sequence ID" value="CZT03732.1"/>
    <property type="molecule type" value="Genomic_DNA"/>
</dbReference>
<feature type="compositionally biased region" description="Low complexity" evidence="3">
    <location>
        <begin position="60"/>
        <end position="81"/>
    </location>
</feature>
<dbReference type="Pfam" id="PF00651">
    <property type="entry name" value="BTB"/>
    <property type="match status" value="1"/>
</dbReference>
<evidence type="ECO:0000313" key="6">
    <source>
        <dbReference type="EMBL" id="CZT03732.1"/>
    </source>
</evidence>
<evidence type="ECO:0000259" key="5">
    <source>
        <dbReference type="PROSITE" id="PS50097"/>
    </source>
</evidence>
<protein>
    <submittedName>
        <fullName evidence="6">Related to RING3 kinase</fullName>
    </submittedName>
</protein>
<gene>
    <name evidence="6" type="ORF">RCO7_07600</name>
</gene>
<evidence type="ECO:0000259" key="4">
    <source>
        <dbReference type="PROSITE" id="PS50014"/>
    </source>
</evidence>
<dbReference type="InterPro" id="IPR000210">
    <property type="entry name" value="BTB/POZ_dom"/>
</dbReference>
<proteinExistence type="predicted"/>
<dbReference type="GO" id="GO:0005634">
    <property type="term" value="C:nucleus"/>
    <property type="evidence" value="ECO:0007669"/>
    <property type="project" value="TreeGrafter"/>
</dbReference>
<dbReference type="SUPFAM" id="SSF54695">
    <property type="entry name" value="POZ domain"/>
    <property type="match status" value="1"/>
</dbReference>
<dbReference type="PANTHER" id="PTHR22880">
    <property type="entry name" value="FALZ-RELATED BROMODOMAIN-CONTAINING PROTEINS"/>
    <property type="match status" value="1"/>
</dbReference>
<dbReference type="CDD" id="cd18186">
    <property type="entry name" value="BTB_POZ_ZBTB_KLHL-like"/>
    <property type="match status" value="1"/>
</dbReference>
<dbReference type="InterPro" id="IPR011333">
    <property type="entry name" value="SKP1/BTB/POZ_sf"/>
</dbReference>
<dbReference type="GO" id="GO:0000785">
    <property type="term" value="C:chromatin"/>
    <property type="evidence" value="ECO:0007669"/>
    <property type="project" value="TreeGrafter"/>
</dbReference>
<dbReference type="GO" id="GO:0006355">
    <property type="term" value="P:regulation of DNA-templated transcription"/>
    <property type="evidence" value="ECO:0007669"/>
    <property type="project" value="TreeGrafter"/>
</dbReference>
<evidence type="ECO:0000256" key="1">
    <source>
        <dbReference type="ARBA" id="ARBA00023117"/>
    </source>
</evidence>
<accession>A0A1E1KZQ4</accession>
<dbReference type="InterPro" id="IPR050935">
    <property type="entry name" value="Bromo_chromatin_reader"/>
</dbReference>
<keyword evidence="7" id="KW-1185">Reference proteome</keyword>
<feature type="region of interest" description="Disordered" evidence="3">
    <location>
        <begin position="1"/>
        <end position="33"/>
    </location>
</feature>
<dbReference type="PROSITE" id="PS50097">
    <property type="entry name" value="BTB"/>
    <property type="match status" value="1"/>
</dbReference>
<dbReference type="STRING" id="914237.A0A1E1KZQ4"/>
<keyword evidence="6" id="KW-0418">Kinase</keyword>
<dbReference type="AlphaFoldDB" id="A0A1E1KZQ4"/>
<feature type="domain" description="BTB" evidence="5">
    <location>
        <begin position="116"/>
        <end position="186"/>
    </location>
</feature>